<feature type="transmembrane region" description="Helical" evidence="8">
    <location>
        <begin position="263"/>
        <end position="292"/>
    </location>
</feature>
<evidence type="ECO:0000256" key="7">
    <source>
        <dbReference type="ARBA" id="ARBA00023136"/>
    </source>
</evidence>
<evidence type="ECO:0000256" key="5">
    <source>
        <dbReference type="ARBA" id="ARBA00022692"/>
    </source>
</evidence>
<keyword evidence="10" id="KW-1185">Reference proteome</keyword>
<sequence>MVTGGRGGLQLLTDLLQPTSTSKKFRNKRGRMGRRNTSSSLSSFLDESVFAAIMSVCEIAAAVVHLMAKMFTEKQKQKLPELEAVVGHFLGFVGIVVLGKHCSTGLTRLLQVTASHYSRAHSPHRRYLSSEMITRNLFDEYKHWLEDNCLLKWIELNKSDGFKHLIASVRMTQEDFYDIKALRTLITMRRPKKFLFTEGGKSQDQILSILQKTVCVYLTSFESITTQMLIPMLESFAFPLSIAMNIGVCRVVRMGRANYAHQLILGTVILAYLLCWQFAQFTVVIVLFAVYAMYTMGFINPLPMLLMMLATTYAFLNNIVLQFGNPLLLASPLAGCLLGLILLYVFLEPLIQHLPAPTNTAVQLGFIFISCGACKIELSRIIGVEDDAHVFNILKSKFTNFSDFHTLLYTCSPEFDFMPRETFYKLSETLLLPCVMMVSVSVFINSLIQIKNNLIQRMEEDNPELKTNFFAGIDPGVVYNFIMFTGYGVMAVLIMRLKLFFTPQLCAIVSLLATRKYWRIIEKKKIHMAILAVLVSGMCAQGFKNITEQRSIVGEYSNPELEELIEWVNAETNKDAVFAGPMSTMANLLLSTNRPNC</sequence>
<name>A0AAV2Q6J8_MEGNR</name>
<keyword evidence="6 8" id="KW-1133">Transmembrane helix</keyword>
<dbReference type="AlphaFoldDB" id="A0AAV2Q6J8"/>
<protein>
    <submittedName>
        <fullName evidence="9">Uncharacterized protein</fullName>
    </submittedName>
</protein>
<evidence type="ECO:0000256" key="2">
    <source>
        <dbReference type="ARBA" id="ARBA00008744"/>
    </source>
</evidence>
<dbReference type="Proteomes" id="UP001497623">
    <property type="component" value="Unassembled WGS sequence"/>
</dbReference>
<dbReference type="InterPro" id="IPR018732">
    <property type="entry name" value="Dpy-19/Dpy-19-like"/>
</dbReference>
<evidence type="ECO:0000256" key="8">
    <source>
        <dbReference type="SAM" id="Phobius"/>
    </source>
</evidence>
<comment type="similarity">
    <text evidence="2">Belongs to the dpy-19 family.</text>
</comment>
<dbReference type="PANTHER" id="PTHR31488:SF1">
    <property type="entry name" value="C-MANNOSYLTRANSFERASE DPY19L1"/>
    <property type="match status" value="1"/>
</dbReference>
<accession>A0AAV2Q6J8</accession>
<keyword evidence="3" id="KW-0328">Glycosyltransferase</keyword>
<evidence type="ECO:0000313" key="10">
    <source>
        <dbReference type="Proteomes" id="UP001497623"/>
    </source>
</evidence>
<feature type="transmembrane region" description="Helical" evidence="8">
    <location>
        <begin position="328"/>
        <end position="347"/>
    </location>
</feature>
<keyword evidence="4" id="KW-0808">Transferase</keyword>
<evidence type="ECO:0000256" key="6">
    <source>
        <dbReference type="ARBA" id="ARBA00022989"/>
    </source>
</evidence>
<evidence type="ECO:0000256" key="4">
    <source>
        <dbReference type="ARBA" id="ARBA00022679"/>
    </source>
</evidence>
<keyword evidence="7 8" id="KW-0472">Membrane</keyword>
<reference evidence="9 10" key="1">
    <citation type="submission" date="2024-05" db="EMBL/GenBank/DDBJ databases">
        <authorList>
            <person name="Wallberg A."/>
        </authorList>
    </citation>
    <scope>NUCLEOTIDE SEQUENCE [LARGE SCALE GENOMIC DNA]</scope>
</reference>
<dbReference type="Pfam" id="PF10034">
    <property type="entry name" value="Dpy19"/>
    <property type="match status" value="1"/>
</dbReference>
<evidence type="ECO:0000313" key="9">
    <source>
        <dbReference type="EMBL" id="CAL4069117.1"/>
    </source>
</evidence>
<dbReference type="GO" id="GO:0000030">
    <property type="term" value="F:mannosyltransferase activity"/>
    <property type="evidence" value="ECO:0007669"/>
    <property type="project" value="TreeGrafter"/>
</dbReference>
<dbReference type="EMBL" id="CAXKWB010003411">
    <property type="protein sequence ID" value="CAL4069117.1"/>
    <property type="molecule type" value="Genomic_DNA"/>
</dbReference>
<feature type="transmembrane region" description="Helical" evidence="8">
    <location>
        <begin position="469"/>
        <end position="487"/>
    </location>
</feature>
<keyword evidence="5 8" id="KW-0812">Transmembrane</keyword>
<feature type="transmembrane region" description="Helical" evidence="8">
    <location>
        <begin position="298"/>
        <end position="316"/>
    </location>
</feature>
<evidence type="ECO:0000256" key="3">
    <source>
        <dbReference type="ARBA" id="ARBA00022676"/>
    </source>
</evidence>
<organism evidence="9 10">
    <name type="scientific">Meganyctiphanes norvegica</name>
    <name type="common">Northern krill</name>
    <name type="synonym">Thysanopoda norvegica</name>
    <dbReference type="NCBI Taxonomy" id="48144"/>
    <lineage>
        <taxon>Eukaryota</taxon>
        <taxon>Metazoa</taxon>
        <taxon>Ecdysozoa</taxon>
        <taxon>Arthropoda</taxon>
        <taxon>Crustacea</taxon>
        <taxon>Multicrustacea</taxon>
        <taxon>Malacostraca</taxon>
        <taxon>Eumalacostraca</taxon>
        <taxon>Eucarida</taxon>
        <taxon>Euphausiacea</taxon>
        <taxon>Euphausiidae</taxon>
        <taxon>Meganyctiphanes</taxon>
    </lineage>
</organism>
<proteinExistence type="inferred from homology"/>
<evidence type="ECO:0000256" key="1">
    <source>
        <dbReference type="ARBA" id="ARBA00004141"/>
    </source>
</evidence>
<dbReference type="GO" id="GO:0005637">
    <property type="term" value="C:nuclear inner membrane"/>
    <property type="evidence" value="ECO:0007669"/>
    <property type="project" value="TreeGrafter"/>
</dbReference>
<dbReference type="PANTHER" id="PTHR31488">
    <property type="entry name" value="DPY-19-LIKE 1, LIKE (H. SAPIENS)"/>
    <property type="match status" value="1"/>
</dbReference>
<feature type="transmembrane region" description="Helical" evidence="8">
    <location>
        <begin position="49"/>
        <end position="68"/>
    </location>
</feature>
<gene>
    <name evidence="9" type="ORF">MNOR_LOCUS7650</name>
</gene>
<comment type="caution">
    <text evidence="9">The sequence shown here is derived from an EMBL/GenBank/DDBJ whole genome shotgun (WGS) entry which is preliminary data.</text>
</comment>
<feature type="transmembrane region" description="Helical" evidence="8">
    <location>
        <begin position="430"/>
        <end position="448"/>
    </location>
</feature>
<comment type="subcellular location">
    <subcellularLocation>
        <location evidence="1">Membrane</location>
        <topology evidence="1">Multi-pass membrane protein</topology>
    </subcellularLocation>
</comment>